<evidence type="ECO:0000313" key="1">
    <source>
        <dbReference type="EMBL" id="KAJ1137282.1"/>
    </source>
</evidence>
<keyword evidence="2" id="KW-1185">Reference proteome</keyword>
<reference evidence="1" key="1">
    <citation type="journal article" date="2022" name="bioRxiv">
        <title>Sequencing and chromosome-scale assembly of the giantPleurodeles waltlgenome.</title>
        <authorList>
            <person name="Brown T."/>
            <person name="Elewa A."/>
            <person name="Iarovenko S."/>
            <person name="Subramanian E."/>
            <person name="Araus A.J."/>
            <person name="Petzold A."/>
            <person name="Susuki M."/>
            <person name="Suzuki K.-i.T."/>
            <person name="Hayashi T."/>
            <person name="Toyoda A."/>
            <person name="Oliveira C."/>
            <person name="Osipova E."/>
            <person name="Leigh N.D."/>
            <person name="Simon A."/>
            <person name="Yun M.H."/>
        </authorList>
    </citation>
    <scope>NUCLEOTIDE SEQUENCE</scope>
    <source>
        <strain evidence="1">20211129_DDA</strain>
        <tissue evidence="1">Liver</tissue>
    </source>
</reference>
<sequence>EFLFEVFPQFLGIFPLGLLLEGTVCFGVPCQASPWLLKKDHPYLGLSRTCRRPGVFSNPAS</sequence>
<name>A0AAV7QDD4_PLEWA</name>
<protein>
    <submittedName>
        <fullName evidence="1">Uncharacterized protein</fullName>
    </submittedName>
</protein>
<feature type="non-terminal residue" evidence="1">
    <location>
        <position position="1"/>
    </location>
</feature>
<gene>
    <name evidence="1" type="ORF">NDU88_003695</name>
</gene>
<dbReference type="Proteomes" id="UP001066276">
    <property type="component" value="Chromosome 6"/>
</dbReference>
<proteinExistence type="predicted"/>
<dbReference type="AlphaFoldDB" id="A0AAV7QDD4"/>
<evidence type="ECO:0000313" key="2">
    <source>
        <dbReference type="Proteomes" id="UP001066276"/>
    </source>
</evidence>
<feature type="non-terminal residue" evidence="1">
    <location>
        <position position="61"/>
    </location>
</feature>
<dbReference type="EMBL" id="JANPWB010000010">
    <property type="protein sequence ID" value="KAJ1137282.1"/>
    <property type="molecule type" value="Genomic_DNA"/>
</dbReference>
<comment type="caution">
    <text evidence="1">The sequence shown here is derived from an EMBL/GenBank/DDBJ whole genome shotgun (WGS) entry which is preliminary data.</text>
</comment>
<accession>A0AAV7QDD4</accession>
<organism evidence="1 2">
    <name type="scientific">Pleurodeles waltl</name>
    <name type="common">Iberian ribbed newt</name>
    <dbReference type="NCBI Taxonomy" id="8319"/>
    <lineage>
        <taxon>Eukaryota</taxon>
        <taxon>Metazoa</taxon>
        <taxon>Chordata</taxon>
        <taxon>Craniata</taxon>
        <taxon>Vertebrata</taxon>
        <taxon>Euteleostomi</taxon>
        <taxon>Amphibia</taxon>
        <taxon>Batrachia</taxon>
        <taxon>Caudata</taxon>
        <taxon>Salamandroidea</taxon>
        <taxon>Salamandridae</taxon>
        <taxon>Pleurodelinae</taxon>
        <taxon>Pleurodeles</taxon>
    </lineage>
</organism>